<evidence type="ECO:0008006" key="4">
    <source>
        <dbReference type="Google" id="ProtNLM"/>
    </source>
</evidence>
<reference evidence="2" key="3">
    <citation type="submission" date="2025-08" db="UniProtKB">
        <authorList>
            <consortium name="Ensembl"/>
        </authorList>
    </citation>
    <scope>IDENTIFICATION</scope>
</reference>
<sequence>MVQISRIKTGNSQRLKTLKHGELSQRQNHRFARINKSVKMAKLVGPKESDVDIDKETQEISEISLTQALEDVSQQGYAQCMALQQKQQLLISLQATLSEMDEKVEETEMKLKSTVREILILQGEMEHIQQHTQDLVSRSITVYNENAQLQRLIVEEEDNYHCALAGYNTYRDKMDGHRTAISQAESQTRAHRQLAEKRVLFRELTEKRELLRADLDNPEGIAVKQEQKEMDDMRGQISAKTKMVTEKRALILKEFESHTLIKKDIEIQNKRYEAIVRRLHCQLKKAQSSHRQLSDDICHMEREIQGLRKCLEEP</sequence>
<evidence type="ECO:0000313" key="2">
    <source>
        <dbReference type="Ensembl" id="ENSELUP00000029595.2"/>
    </source>
</evidence>
<dbReference type="OMA" id="FMTELYE"/>
<dbReference type="GeneTree" id="ENSGT00390000005130"/>
<feature type="coiled-coil region" evidence="1">
    <location>
        <begin position="83"/>
        <end position="117"/>
    </location>
</feature>
<dbReference type="OrthoDB" id="9881749at2759"/>
<dbReference type="STRING" id="8010.ENSELUP00000029595"/>
<dbReference type="Proteomes" id="UP000265140">
    <property type="component" value="Chromosome 22"/>
</dbReference>
<reference evidence="3" key="1">
    <citation type="journal article" date="2014" name="PLoS ONE">
        <title>The genome and linkage map of the northern pike (Esox lucius): conserved synteny revealed between the salmonid sister group and the Neoteleostei.</title>
        <authorList>
            <person name="Rondeau E.B."/>
            <person name="Minkley D.R."/>
            <person name="Leong J.S."/>
            <person name="Messmer A.M."/>
            <person name="Jantzen J.R."/>
            <person name="von Schalburg K.R."/>
            <person name="Lemon C."/>
            <person name="Bird N.H."/>
            <person name="Koop B.F."/>
        </authorList>
    </citation>
    <scope>NUCLEOTIDE SEQUENCE</scope>
</reference>
<evidence type="ECO:0000313" key="3">
    <source>
        <dbReference type="Proteomes" id="UP000265140"/>
    </source>
</evidence>
<name>A0A3P8ZLR2_ESOLU</name>
<dbReference type="AlphaFoldDB" id="A0A3P8ZLR2"/>
<proteinExistence type="predicted"/>
<dbReference type="InParanoid" id="A0A3P8ZLR2"/>
<reference evidence="2" key="2">
    <citation type="submission" date="2020-02" db="EMBL/GenBank/DDBJ databases">
        <title>Esox lucius (northern pike) genome, fEsoLuc1, primary haplotype.</title>
        <authorList>
            <person name="Myers G."/>
            <person name="Karagic N."/>
            <person name="Meyer A."/>
            <person name="Pippel M."/>
            <person name="Reichard M."/>
            <person name="Winkler S."/>
            <person name="Tracey A."/>
            <person name="Sims Y."/>
            <person name="Howe K."/>
            <person name="Rhie A."/>
            <person name="Formenti G."/>
            <person name="Durbin R."/>
            <person name="Fedrigo O."/>
            <person name="Jarvis E.D."/>
        </authorList>
    </citation>
    <scope>NUCLEOTIDE SEQUENCE [LARGE SCALE GENOMIC DNA]</scope>
</reference>
<evidence type="ECO:0000256" key="1">
    <source>
        <dbReference type="SAM" id="Coils"/>
    </source>
</evidence>
<organism evidence="2 3">
    <name type="scientific">Esox lucius</name>
    <name type="common">Northern pike</name>
    <dbReference type="NCBI Taxonomy" id="8010"/>
    <lineage>
        <taxon>Eukaryota</taxon>
        <taxon>Metazoa</taxon>
        <taxon>Chordata</taxon>
        <taxon>Craniata</taxon>
        <taxon>Vertebrata</taxon>
        <taxon>Euteleostomi</taxon>
        <taxon>Actinopterygii</taxon>
        <taxon>Neopterygii</taxon>
        <taxon>Teleostei</taxon>
        <taxon>Protacanthopterygii</taxon>
        <taxon>Esociformes</taxon>
        <taxon>Esocidae</taxon>
        <taxon>Esox</taxon>
    </lineage>
</organism>
<accession>A0A3P8ZLR2</accession>
<keyword evidence="1" id="KW-0175">Coiled coil</keyword>
<protein>
    <recommendedName>
        <fullName evidence="4">Coiled-coil domain containing 122</fullName>
    </recommendedName>
</protein>
<dbReference type="Bgee" id="ENSELUG00000006570">
    <property type="expression patterns" value="Expressed in testis and 2 other cell types or tissues"/>
</dbReference>
<dbReference type="Ensembl" id="ENSELUT00000010437.3">
    <property type="protein sequence ID" value="ENSELUP00000029595.2"/>
    <property type="gene ID" value="ENSELUG00000006570.3"/>
</dbReference>
<reference evidence="2" key="4">
    <citation type="submission" date="2025-09" db="UniProtKB">
        <authorList>
            <consortium name="Ensembl"/>
        </authorList>
    </citation>
    <scope>IDENTIFICATION</scope>
</reference>
<keyword evidence="3" id="KW-1185">Reference proteome</keyword>